<reference evidence="4 5" key="1">
    <citation type="submission" date="2013-09" db="EMBL/GenBank/DDBJ databases">
        <title>Genome sequencing of Arenimonas metalli.</title>
        <authorList>
            <person name="Chen F."/>
            <person name="Wang G."/>
        </authorList>
    </citation>
    <scope>NUCLEOTIDE SEQUENCE [LARGE SCALE GENOMIC DNA]</scope>
    <source>
        <strain evidence="4 5">CF5-1</strain>
    </source>
</reference>
<dbReference type="SUPFAM" id="SSF55729">
    <property type="entry name" value="Acyl-CoA N-acyltransferases (Nat)"/>
    <property type="match status" value="1"/>
</dbReference>
<gene>
    <name evidence="4" type="ORF">N787_09400</name>
</gene>
<dbReference type="Gene3D" id="3.40.630.30">
    <property type="match status" value="1"/>
</dbReference>
<dbReference type="PANTHER" id="PTHR43420">
    <property type="entry name" value="ACETYLTRANSFERASE"/>
    <property type="match status" value="1"/>
</dbReference>
<dbReference type="GO" id="GO:0016747">
    <property type="term" value="F:acyltransferase activity, transferring groups other than amino-acyl groups"/>
    <property type="evidence" value="ECO:0007669"/>
    <property type="project" value="InterPro"/>
</dbReference>
<evidence type="ECO:0000256" key="1">
    <source>
        <dbReference type="ARBA" id="ARBA00022679"/>
    </source>
</evidence>
<dbReference type="EMBL" id="AVCK01000013">
    <property type="protein sequence ID" value="KFN46721.1"/>
    <property type="molecule type" value="Genomic_DNA"/>
</dbReference>
<dbReference type="InterPro" id="IPR000182">
    <property type="entry name" value="GNAT_dom"/>
</dbReference>
<accession>A0A091B4S2</accession>
<dbReference type="PATRIC" id="fig|1384056.3.peg.1109"/>
<name>A0A091B4S2_9GAMM</name>
<evidence type="ECO:0000313" key="5">
    <source>
        <dbReference type="Proteomes" id="UP000029393"/>
    </source>
</evidence>
<comment type="caution">
    <text evidence="4">The sequence shown here is derived from an EMBL/GenBank/DDBJ whole genome shotgun (WGS) entry which is preliminary data.</text>
</comment>
<protein>
    <recommendedName>
        <fullName evidence="3">N-acetyltransferase domain-containing protein</fullName>
    </recommendedName>
</protein>
<dbReference type="InterPro" id="IPR016181">
    <property type="entry name" value="Acyl_CoA_acyltransferase"/>
</dbReference>
<dbReference type="CDD" id="cd04301">
    <property type="entry name" value="NAT_SF"/>
    <property type="match status" value="1"/>
</dbReference>
<dbReference type="PROSITE" id="PS51186">
    <property type="entry name" value="GNAT"/>
    <property type="match status" value="1"/>
</dbReference>
<dbReference type="Proteomes" id="UP000029393">
    <property type="component" value="Unassembled WGS sequence"/>
</dbReference>
<dbReference type="STRING" id="1384056.N787_09400"/>
<evidence type="ECO:0000256" key="2">
    <source>
        <dbReference type="ARBA" id="ARBA00023315"/>
    </source>
</evidence>
<keyword evidence="2" id="KW-0012">Acyltransferase</keyword>
<organism evidence="4 5">
    <name type="scientific">Arenimonas metalli CF5-1</name>
    <dbReference type="NCBI Taxonomy" id="1384056"/>
    <lineage>
        <taxon>Bacteria</taxon>
        <taxon>Pseudomonadati</taxon>
        <taxon>Pseudomonadota</taxon>
        <taxon>Gammaproteobacteria</taxon>
        <taxon>Lysobacterales</taxon>
        <taxon>Lysobacteraceae</taxon>
        <taxon>Arenimonas</taxon>
    </lineage>
</organism>
<evidence type="ECO:0000259" key="3">
    <source>
        <dbReference type="PROSITE" id="PS51186"/>
    </source>
</evidence>
<feature type="domain" description="N-acetyltransferase" evidence="3">
    <location>
        <begin position="14"/>
        <end position="154"/>
    </location>
</feature>
<keyword evidence="1" id="KW-0808">Transferase</keyword>
<keyword evidence="5" id="KW-1185">Reference proteome</keyword>
<dbReference type="InterPro" id="IPR050680">
    <property type="entry name" value="YpeA/RimI_acetyltransf"/>
</dbReference>
<dbReference type="OrthoDB" id="5525374at2"/>
<dbReference type="eggNOG" id="COG0456">
    <property type="taxonomic scope" value="Bacteria"/>
</dbReference>
<proteinExistence type="predicted"/>
<sequence length="158" mass="17803">MNSQEPEPGPASNLSLRPALPGELALSESLSRDSMASYRATRGVAWDTERFRQSWHEFENLAIVQGPQCRGFLRLMPEGEALAIRDLQVDPAFRGRGIGSWAILQAMQMASSRGYRFVRLRVFPENPAMALYARLGFEVDHVKDSVVHMRYPVPERTA</sequence>
<dbReference type="Pfam" id="PF00583">
    <property type="entry name" value="Acetyltransf_1"/>
    <property type="match status" value="1"/>
</dbReference>
<dbReference type="AlphaFoldDB" id="A0A091B4S2"/>
<evidence type="ECO:0000313" key="4">
    <source>
        <dbReference type="EMBL" id="KFN46721.1"/>
    </source>
</evidence>